<evidence type="ECO:0000256" key="1">
    <source>
        <dbReference type="ARBA" id="ARBA00004308"/>
    </source>
</evidence>
<protein>
    <submittedName>
        <fullName evidence="7">Adaptor complexes medium subunit family, putative</fullName>
    </submittedName>
</protein>
<dbReference type="PIRSF" id="PIRSF005992">
    <property type="entry name" value="Clathrin_mu"/>
    <property type="match status" value="1"/>
</dbReference>
<dbReference type="GO" id="GO:0030131">
    <property type="term" value="C:clathrin adaptor complex"/>
    <property type="evidence" value="ECO:0007669"/>
    <property type="project" value="UniProtKB-UniRule"/>
</dbReference>
<evidence type="ECO:0000256" key="5">
    <source>
        <dbReference type="PIRNR" id="PIRNR005992"/>
    </source>
</evidence>
<dbReference type="Gene3D" id="2.60.40.1170">
    <property type="entry name" value="Mu homology domain, subdomain B"/>
    <property type="match status" value="2"/>
</dbReference>
<sequence length="433" mass="49377">MASCFTILDSKGAPIIYRTYRGDISQDIFQTFQKKVVDQEDILVKPVFEVQGVTYTFIKENDVYLLMVSCINTVSLGQIAYMKQCVNVFEYYFKRVTEETVRDNFVIIYELLDEMCDFGYPQYTEEKILKEYITQEGLVSKYILNNDTLQAQQLPSAVTGAGGSTPWRAPGKYHYRKNEVFVDVVEMVNLLATADGNTLSSEVVGVVNMNVKLSGMPLLKLGVNDKLLFNLLGRSGKSVDMDDLKFHQCVKMNTFENERIISFIPPDGKFELLRYRLNKTIKPPIQLTVRVVRHGTSRVQIFITGQTTFRRNSIASFIDIIVPIPSDADKPAARCSMGAVRYAPESNVLLWGLRNISGGKEFNFRGQYHLPSVRSKDMNVFAKAPVQVKYEIPYMAVSGFQVRYVKVTEKSNYEATPWVRYVTESGDYQFRTN</sequence>
<feature type="domain" description="MHD" evidence="6">
    <location>
        <begin position="177"/>
        <end position="431"/>
    </location>
</feature>
<comment type="subcellular location">
    <subcellularLocation>
        <location evidence="1">Endomembrane system</location>
    </subcellularLocation>
</comment>
<dbReference type="InterPro" id="IPR001392">
    <property type="entry name" value="Clathrin_mu"/>
</dbReference>
<dbReference type="GO" id="GO:0012505">
    <property type="term" value="C:endomembrane system"/>
    <property type="evidence" value="ECO:0007669"/>
    <property type="project" value="UniProtKB-SubCell"/>
</dbReference>
<dbReference type="InterPro" id="IPR018240">
    <property type="entry name" value="Clathrin_mu_CS"/>
</dbReference>
<organism evidence="7 8">
    <name type="scientific">Angomonas deanei</name>
    <dbReference type="NCBI Taxonomy" id="59799"/>
    <lineage>
        <taxon>Eukaryota</taxon>
        <taxon>Discoba</taxon>
        <taxon>Euglenozoa</taxon>
        <taxon>Kinetoplastea</taxon>
        <taxon>Metakinetoplastina</taxon>
        <taxon>Trypanosomatida</taxon>
        <taxon>Trypanosomatidae</taxon>
        <taxon>Strigomonadinae</taxon>
        <taxon>Angomonas</taxon>
    </lineage>
</organism>
<evidence type="ECO:0000256" key="3">
    <source>
        <dbReference type="ARBA" id="ARBA00022927"/>
    </source>
</evidence>
<dbReference type="PROSITE" id="PS51072">
    <property type="entry name" value="MHD"/>
    <property type="match status" value="1"/>
</dbReference>
<dbReference type="InterPro" id="IPR028565">
    <property type="entry name" value="MHD"/>
</dbReference>
<dbReference type="Proteomes" id="UP000515908">
    <property type="component" value="Chromosome 11"/>
</dbReference>
<reference evidence="7 8" key="1">
    <citation type="submission" date="2020-08" db="EMBL/GenBank/DDBJ databases">
        <authorList>
            <person name="Newling K."/>
            <person name="Davey J."/>
            <person name="Forrester S."/>
        </authorList>
    </citation>
    <scope>NUCLEOTIDE SEQUENCE [LARGE SCALE GENOMIC DNA]</scope>
    <source>
        <strain evidence="8">Crithidia deanei Carvalho (ATCC PRA-265)</strain>
    </source>
</reference>
<dbReference type="GO" id="GO:0006886">
    <property type="term" value="P:intracellular protein transport"/>
    <property type="evidence" value="ECO:0007669"/>
    <property type="project" value="UniProtKB-UniRule"/>
</dbReference>
<evidence type="ECO:0000259" key="6">
    <source>
        <dbReference type="PROSITE" id="PS51072"/>
    </source>
</evidence>
<keyword evidence="3 5" id="KW-0653">Protein transport</keyword>
<dbReference type="InterPro" id="IPR036168">
    <property type="entry name" value="AP2_Mu_C_sf"/>
</dbReference>
<keyword evidence="4" id="KW-0472">Membrane</keyword>
<dbReference type="PROSITE" id="PS00991">
    <property type="entry name" value="CLAT_ADAPTOR_M_2"/>
    <property type="match status" value="1"/>
</dbReference>
<evidence type="ECO:0000256" key="2">
    <source>
        <dbReference type="ARBA" id="ARBA00022448"/>
    </source>
</evidence>
<accession>S9V6M5</accession>
<dbReference type="EMBL" id="LR877155">
    <property type="protein sequence ID" value="CAD2218438.1"/>
    <property type="molecule type" value="Genomic_DNA"/>
</dbReference>
<dbReference type="OrthoDB" id="10259133at2759"/>
<dbReference type="Gene3D" id="3.30.450.60">
    <property type="match status" value="1"/>
</dbReference>
<dbReference type="AlphaFoldDB" id="S9V6M5"/>
<dbReference type="PRINTS" id="PR00314">
    <property type="entry name" value="CLATHRINADPT"/>
</dbReference>
<dbReference type="PANTHER" id="PTHR10529">
    <property type="entry name" value="AP COMPLEX SUBUNIT MU"/>
    <property type="match status" value="1"/>
</dbReference>
<evidence type="ECO:0000313" key="8">
    <source>
        <dbReference type="Proteomes" id="UP000515908"/>
    </source>
</evidence>
<dbReference type="InterPro" id="IPR050431">
    <property type="entry name" value="Adaptor_comp_med_subunit"/>
</dbReference>
<dbReference type="FunFam" id="3.30.450.60:FF:000002">
    <property type="entry name" value="AP-2 complex subunit mu, putative"/>
    <property type="match status" value="1"/>
</dbReference>
<dbReference type="SUPFAM" id="SSF64356">
    <property type="entry name" value="SNARE-like"/>
    <property type="match status" value="1"/>
</dbReference>
<dbReference type="InterPro" id="IPR011012">
    <property type="entry name" value="Longin-like_dom_sf"/>
</dbReference>
<proteinExistence type="inferred from homology"/>
<dbReference type="Pfam" id="PF00928">
    <property type="entry name" value="Adap_comp_sub"/>
    <property type="match status" value="1"/>
</dbReference>
<keyword evidence="8" id="KW-1185">Reference proteome</keyword>
<keyword evidence="2 5" id="KW-0813">Transport</keyword>
<evidence type="ECO:0000256" key="4">
    <source>
        <dbReference type="ARBA" id="ARBA00023136"/>
    </source>
</evidence>
<gene>
    <name evidence="7" type="ORF">ADEAN_000592600</name>
</gene>
<comment type="similarity">
    <text evidence="5">Belongs to the adaptor complexes medium subunit family.</text>
</comment>
<dbReference type="CDD" id="cd09250">
    <property type="entry name" value="AP-1_Mu1_Cterm"/>
    <property type="match status" value="1"/>
</dbReference>
<dbReference type="VEuPathDB" id="TriTrypDB:ADEAN_000592600"/>
<dbReference type="GO" id="GO:0016192">
    <property type="term" value="P:vesicle-mediated transport"/>
    <property type="evidence" value="ECO:0007669"/>
    <property type="project" value="InterPro"/>
</dbReference>
<name>S9V6M5_9TRYP</name>
<evidence type="ECO:0000313" key="7">
    <source>
        <dbReference type="EMBL" id="CAD2218438.1"/>
    </source>
</evidence>
<dbReference type="SUPFAM" id="SSF49447">
    <property type="entry name" value="Second domain of Mu2 adaptin subunit (ap50) of ap2 adaptor"/>
    <property type="match status" value="1"/>
</dbReference>